<sequence>MRCIAIMDGRFSYRNGAPASYHMHYENFSRHYTSIFEHFTVVGRVFPDGDGTALPVVGEKVDFIAIPSYHGPGQFLKVAPKIARLLWRISKEDAAFILRVPGTLPLIFAIIATVRGIPYSVECVADPAQQLGEGSVRHPLRRWFRRMFIAGTRWQCRSAAASTYVTREALQTAYPPKPGRPTFSFTDLVIDEDSLVKQERAPDSFDTTTPTIVNVGMMIQLYKGQDVLLSALRRCHDLGLKAKLRLIGDGPYRDDLEHMARDLGLVDHVTFVGKLQGGAPVRNEIDRADLFALPSRQEGLPRALLEAMARAAPCIASDVGGIPELLSRRYLVPSGDVEGLAQAIVTLASNADRLAVASRENLEAVQEYRFDLLNQKRQAYYRAVLAAGMEQR</sequence>
<dbReference type="PANTHER" id="PTHR45947:SF3">
    <property type="entry name" value="SULFOQUINOVOSYL TRANSFERASE SQD2"/>
    <property type="match status" value="1"/>
</dbReference>
<proteinExistence type="predicted"/>
<dbReference type="STRING" id="1316936.K678_05433"/>
<evidence type="ECO:0000313" key="1">
    <source>
        <dbReference type="EMBL" id="EPY02514.1"/>
    </source>
</evidence>
<protein>
    <submittedName>
        <fullName evidence="1">Group 1 glycosyl transferase</fullName>
    </submittedName>
</protein>
<dbReference type="EMBL" id="AQPH01000013">
    <property type="protein sequence ID" value="EPY02514.1"/>
    <property type="molecule type" value="Genomic_DNA"/>
</dbReference>
<keyword evidence="1" id="KW-0808">Transferase</keyword>
<dbReference type="Pfam" id="PF13692">
    <property type="entry name" value="Glyco_trans_1_4"/>
    <property type="match status" value="1"/>
</dbReference>
<dbReference type="Gene3D" id="3.40.50.2000">
    <property type="entry name" value="Glycogen Phosphorylase B"/>
    <property type="match status" value="2"/>
</dbReference>
<dbReference type="AlphaFoldDB" id="S9SCR2"/>
<evidence type="ECO:0000313" key="2">
    <source>
        <dbReference type="Proteomes" id="UP000015350"/>
    </source>
</evidence>
<dbReference type="PANTHER" id="PTHR45947">
    <property type="entry name" value="SULFOQUINOVOSYL TRANSFERASE SQD2"/>
    <property type="match status" value="1"/>
</dbReference>
<dbReference type="CDD" id="cd03801">
    <property type="entry name" value="GT4_PimA-like"/>
    <property type="match status" value="1"/>
</dbReference>
<dbReference type="OrthoDB" id="9790710at2"/>
<dbReference type="InterPro" id="IPR050194">
    <property type="entry name" value="Glycosyltransferase_grp1"/>
</dbReference>
<dbReference type="Proteomes" id="UP000015350">
    <property type="component" value="Unassembled WGS sequence"/>
</dbReference>
<dbReference type="eggNOG" id="COG0438">
    <property type="taxonomic scope" value="Bacteria"/>
</dbReference>
<name>S9SCR2_MAGFU</name>
<dbReference type="GO" id="GO:0016758">
    <property type="term" value="F:hexosyltransferase activity"/>
    <property type="evidence" value="ECO:0007669"/>
    <property type="project" value="TreeGrafter"/>
</dbReference>
<dbReference type="SUPFAM" id="SSF53756">
    <property type="entry name" value="UDP-Glycosyltransferase/glycogen phosphorylase"/>
    <property type="match status" value="1"/>
</dbReference>
<organism evidence="1 2">
    <name type="scientific">Magnetospirillum fulvum MGU-K5</name>
    <dbReference type="NCBI Taxonomy" id="1316936"/>
    <lineage>
        <taxon>Bacteria</taxon>
        <taxon>Pseudomonadati</taxon>
        <taxon>Pseudomonadota</taxon>
        <taxon>Alphaproteobacteria</taxon>
        <taxon>Rhodospirillales</taxon>
        <taxon>Rhodospirillaceae</taxon>
        <taxon>Magnetospirillum</taxon>
    </lineage>
</organism>
<accession>S9SCR2</accession>
<dbReference type="RefSeq" id="WP_021131446.1">
    <property type="nucleotide sequence ID" value="NZ_AQPH01000013.1"/>
</dbReference>
<gene>
    <name evidence="1" type="ORF">K678_05433</name>
</gene>
<reference evidence="1 2" key="1">
    <citation type="submission" date="2013-04" db="EMBL/GenBank/DDBJ databases">
        <authorList>
            <person name="Kuznetsov B."/>
            <person name="Ivanovsky R."/>
        </authorList>
    </citation>
    <scope>NUCLEOTIDE SEQUENCE [LARGE SCALE GENOMIC DNA]</scope>
    <source>
        <strain evidence="1 2">MGU-K5</strain>
    </source>
</reference>
<comment type="caution">
    <text evidence="1">The sequence shown here is derived from an EMBL/GenBank/DDBJ whole genome shotgun (WGS) entry which is preliminary data.</text>
</comment>